<protein>
    <submittedName>
        <fullName evidence="1">Uncharacterized protein</fullName>
    </submittedName>
</protein>
<dbReference type="EMBL" id="CAJNDS010000200">
    <property type="protein sequence ID" value="CAE7026399.1"/>
    <property type="molecule type" value="Genomic_DNA"/>
</dbReference>
<gene>
    <name evidence="1" type="ORF">SNAT2548_LOCUS3256</name>
</gene>
<proteinExistence type="predicted"/>
<keyword evidence="2" id="KW-1185">Reference proteome</keyword>
<evidence type="ECO:0000313" key="2">
    <source>
        <dbReference type="Proteomes" id="UP000604046"/>
    </source>
</evidence>
<sequence length="155" mass="16416">MAAAAPVSVPLKDTHVSRARRVKVAACHTCDGGPALVRARGSSSFDLGEIDERAQKACSMLHACAVHAPEPSCVVTTTTLAPAFQGNMLWMQPKLPAKLARIRAFHETCAELFFGILALTRFAITCGISGQCALAAAGPRHKARRGWQSMPSSCS</sequence>
<evidence type="ECO:0000313" key="1">
    <source>
        <dbReference type="EMBL" id="CAE7026399.1"/>
    </source>
</evidence>
<name>A0A812I8L4_9DINO</name>
<accession>A0A812I8L4</accession>
<dbReference type="Proteomes" id="UP000604046">
    <property type="component" value="Unassembled WGS sequence"/>
</dbReference>
<dbReference type="AlphaFoldDB" id="A0A812I8L4"/>
<reference evidence="1" key="1">
    <citation type="submission" date="2021-02" db="EMBL/GenBank/DDBJ databases">
        <authorList>
            <person name="Dougan E. K."/>
            <person name="Rhodes N."/>
            <person name="Thang M."/>
            <person name="Chan C."/>
        </authorList>
    </citation>
    <scope>NUCLEOTIDE SEQUENCE</scope>
</reference>
<organism evidence="1 2">
    <name type="scientific">Symbiodinium natans</name>
    <dbReference type="NCBI Taxonomy" id="878477"/>
    <lineage>
        <taxon>Eukaryota</taxon>
        <taxon>Sar</taxon>
        <taxon>Alveolata</taxon>
        <taxon>Dinophyceae</taxon>
        <taxon>Suessiales</taxon>
        <taxon>Symbiodiniaceae</taxon>
        <taxon>Symbiodinium</taxon>
    </lineage>
</organism>
<comment type="caution">
    <text evidence="1">The sequence shown here is derived from an EMBL/GenBank/DDBJ whole genome shotgun (WGS) entry which is preliminary data.</text>
</comment>